<evidence type="ECO:0000256" key="4">
    <source>
        <dbReference type="SAM" id="Coils"/>
    </source>
</evidence>
<dbReference type="InterPro" id="IPR027417">
    <property type="entry name" value="P-loop_NTPase"/>
</dbReference>
<protein>
    <submittedName>
        <fullName evidence="6">Type ii secretion system protein e</fullName>
    </submittedName>
</protein>
<dbReference type="InterPro" id="IPR007831">
    <property type="entry name" value="T2SS_GspE_N"/>
</dbReference>
<dbReference type="PANTHER" id="PTHR30258:SF1">
    <property type="entry name" value="PROTEIN TRANSPORT PROTEIN HOFB HOMOLOG"/>
    <property type="match status" value="1"/>
</dbReference>
<dbReference type="RefSeq" id="WP_180147037.1">
    <property type="nucleotide sequence ID" value="NZ_CAADHO010000016.1"/>
</dbReference>
<dbReference type="GO" id="GO:0005886">
    <property type="term" value="C:plasma membrane"/>
    <property type="evidence" value="ECO:0007669"/>
    <property type="project" value="TreeGrafter"/>
</dbReference>
<proteinExistence type="inferred from homology"/>
<gene>
    <name evidence="6" type="ORF">MSL71_50650</name>
</gene>
<dbReference type="InterPro" id="IPR037257">
    <property type="entry name" value="T2SS_E_N_sf"/>
</dbReference>
<evidence type="ECO:0000313" key="6">
    <source>
        <dbReference type="EMBL" id="VFQ47366.1"/>
    </source>
</evidence>
<dbReference type="Pfam" id="PF01590">
    <property type="entry name" value="GAF"/>
    <property type="match status" value="1"/>
</dbReference>
<feature type="domain" description="Bacterial type II secretion system protein E" evidence="5">
    <location>
        <begin position="571"/>
        <end position="585"/>
    </location>
</feature>
<dbReference type="SMART" id="SM00382">
    <property type="entry name" value="AAA"/>
    <property type="match status" value="1"/>
</dbReference>
<accession>A0A4U8YSK9</accession>
<organism evidence="6 7">
    <name type="scientific">Desulfoluna butyratoxydans</name>
    <dbReference type="NCBI Taxonomy" id="231438"/>
    <lineage>
        <taxon>Bacteria</taxon>
        <taxon>Pseudomonadati</taxon>
        <taxon>Thermodesulfobacteriota</taxon>
        <taxon>Desulfobacteria</taxon>
        <taxon>Desulfobacterales</taxon>
        <taxon>Desulfolunaceae</taxon>
        <taxon>Desulfoluna</taxon>
    </lineage>
</organism>
<dbReference type="Gene3D" id="3.40.50.300">
    <property type="entry name" value="P-loop containing nucleotide triphosphate hydrolases"/>
    <property type="match status" value="1"/>
</dbReference>
<name>A0A4U8YSK9_9BACT</name>
<dbReference type="PROSITE" id="PS00662">
    <property type="entry name" value="T2SP_E"/>
    <property type="match status" value="1"/>
</dbReference>
<evidence type="ECO:0000259" key="5">
    <source>
        <dbReference type="PROSITE" id="PS00662"/>
    </source>
</evidence>
<dbReference type="SUPFAM" id="SSF160246">
    <property type="entry name" value="EspE N-terminal domain-like"/>
    <property type="match status" value="1"/>
</dbReference>
<comment type="similarity">
    <text evidence="1">Belongs to the GSP E family.</text>
</comment>
<dbReference type="InterPro" id="IPR003018">
    <property type="entry name" value="GAF"/>
</dbReference>
<dbReference type="AlphaFoldDB" id="A0A4U8YSK9"/>
<dbReference type="Pfam" id="PF00437">
    <property type="entry name" value="T2SSE"/>
    <property type="match status" value="1"/>
</dbReference>
<dbReference type="GO" id="GO:0016887">
    <property type="term" value="F:ATP hydrolysis activity"/>
    <property type="evidence" value="ECO:0007669"/>
    <property type="project" value="TreeGrafter"/>
</dbReference>
<evidence type="ECO:0000313" key="7">
    <source>
        <dbReference type="Proteomes" id="UP000507962"/>
    </source>
</evidence>
<dbReference type="SMART" id="SM00065">
    <property type="entry name" value="GAF"/>
    <property type="match status" value="1"/>
</dbReference>
<dbReference type="GO" id="GO:0005524">
    <property type="term" value="F:ATP binding"/>
    <property type="evidence" value="ECO:0007669"/>
    <property type="project" value="UniProtKB-KW"/>
</dbReference>
<dbReference type="CDD" id="cd01129">
    <property type="entry name" value="PulE-GspE-like"/>
    <property type="match status" value="1"/>
</dbReference>
<reference evidence="6 7" key="1">
    <citation type="submission" date="2019-03" db="EMBL/GenBank/DDBJ databases">
        <authorList>
            <person name="Nijsse B."/>
        </authorList>
    </citation>
    <scope>NUCLEOTIDE SEQUENCE [LARGE SCALE GENOMIC DNA]</scope>
    <source>
        <strain evidence="6">Desulfoluna butyratoxydans MSL71</strain>
    </source>
</reference>
<dbReference type="SUPFAM" id="SSF52540">
    <property type="entry name" value="P-loop containing nucleoside triphosphate hydrolases"/>
    <property type="match status" value="1"/>
</dbReference>
<dbReference type="InterPro" id="IPR029016">
    <property type="entry name" value="GAF-like_dom_sf"/>
</dbReference>
<dbReference type="PANTHER" id="PTHR30258">
    <property type="entry name" value="TYPE II SECRETION SYSTEM PROTEIN GSPE-RELATED"/>
    <property type="match status" value="1"/>
</dbReference>
<keyword evidence="3" id="KW-0067">ATP-binding</keyword>
<keyword evidence="4" id="KW-0175">Coiled coil</keyword>
<dbReference type="FunFam" id="3.40.50.300:FF:000398">
    <property type="entry name" value="Type IV pilus assembly ATPase PilB"/>
    <property type="match status" value="1"/>
</dbReference>
<dbReference type="Gene3D" id="3.30.450.40">
    <property type="match status" value="1"/>
</dbReference>
<keyword evidence="7" id="KW-1185">Reference proteome</keyword>
<dbReference type="SUPFAM" id="SSF55781">
    <property type="entry name" value="GAF domain-like"/>
    <property type="match status" value="1"/>
</dbReference>
<evidence type="ECO:0000256" key="2">
    <source>
        <dbReference type="ARBA" id="ARBA00022741"/>
    </source>
</evidence>
<feature type="coiled-coil region" evidence="4">
    <location>
        <begin position="340"/>
        <end position="367"/>
    </location>
</feature>
<dbReference type="Gene3D" id="3.30.300.160">
    <property type="entry name" value="Type II secretion system, protein E, N-terminal domain"/>
    <property type="match status" value="1"/>
</dbReference>
<sequence>MSGATNGVSEVENLQQEVTYRTRLQDICNKIYAAVNLDDIIIHLKDEIKSLFEAERITIYYVDGVKREIVSRFKTGTEIDEIRLSITTSSIAGYSVLKKSLLNIKDVHDNQELAAIDPSITFDSSWDRRTGFVTRQMLVVPILYKTYLLGAVQLMNRKQGDVFTAQDEENLQEIAKIIGIALYNQKRAARNKKSKFDYLLENHIMTQKELSQAERMARETGETVEKVLLSRFNIPKGDVGEALSRYYKAPFVEYNSSMPIPGELLEDLKVPFMRNNHWVPLRSEGDKVVIIVDDPHDAQKMGQIRVLFPGRELEPFISFREDILNYITLFTQDEKQQSSIDEIISQLADEEDEIEEAESGLSEESSVVVQLVNKIIIDAYNRGVSDIHIEPYPGKENTKVRFRTDGACSVYQTIPYQYRNAIVSRLKIMCDLDIAERRKPQDGKIKFKRYGGLDVELRVATVPTQGGMEDVVLRILAAGEPIPLEDMRFSDRNFDKFVEMINKPYGIIFVCGPTGSGKTTTLHSALAKINDEERKIWTAEDPVEITQKGLRQVQVQQKIGFDFAAAMRAFLRADPDVIMVGEMRDRETTHIGIEASLTGHLVFSTLHTNSAPESITRLLDMGMDPFNFADAILCILAQRLVRTLCKDCKEEYHPSRDEYDELVREFGSQEEFDQFLNIPYSDDLMLHRPKGCDKCSNTGYRGRMGIHELLEGTDEMRKLIQTSARMEELRDQAVRDGMTSLKQDGIAKIFQGYCDLLQVRKVCIK</sequence>
<dbReference type="Proteomes" id="UP000507962">
    <property type="component" value="Unassembled WGS sequence"/>
</dbReference>
<dbReference type="Pfam" id="PF05157">
    <property type="entry name" value="MshEN"/>
    <property type="match status" value="1"/>
</dbReference>
<keyword evidence="2" id="KW-0547">Nucleotide-binding</keyword>
<evidence type="ECO:0000256" key="3">
    <source>
        <dbReference type="ARBA" id="ARBA00022840"/>
    </source>
</evidence>
<evidence type="ECO:0000256" key="1">
    <source>
        <dbReference type="ARBA" id="ARBA00006611"/>
    </source>
</evidence>
<dbReference type="Gene3D" id="3.30.450.90">
    <property type="match status" value="1"/>
</dbReference>
<dbReference type="InterPro" id="IPR003593">
    <property type="entry name" value="AAA+_ATPase"/>
</dbReference>
<dbReference type="EMBL" id="CAADHO010000016">
    <property type="protein sequence ID" value="VFQ47366.1"/>
    <property type="molecule type" value="Genomic_DNA"/>
</dbReference>
<dbReference type="InterPro" id="IPR001482">
    <property type="entry name" value="T2SS/T4SS_dom"/>
</dbReference>